<comment type="caution">
    <text evidence="1">The sequence shown here is derived from an EMBL/GenBank/DDBJ whole genome shotgun (WGS) entry which is preliminary data.</text>
</comment>
<dbReference type="EMBL" id="BART01033802">
    <property type="protein sequence ID" value="GAH11228.1"/>
    <property type="molecule type" value="Genomic_DNA"/>
</dbReference>
<dbReference type="SUPFAM" id="SSF56300">
    <property type="entry name" value="Metallo-dependent phosphatases"/>
    <property type="match status" value="1"/>
</dbReference>
<accession>X1ERF8</accession>
<sequence length="224" mass="26582">IDYLNIARGNYQYKNNFQVFLDILLGRNKGLDNPPYIGSDDEFVNKREILVPIFTTIGNHDYRKEHYGLRFGQMHKIFGMTHSDVKGYYDVKFFNYFTALRSDDRYLKDYFRYINPNLNFNLKIGNSYNFIFLDTGQDSLADMHDFLKGGPSTKGIKEYQVDLLRAYIRIAHNQKVIVVMHTPPISPNLSSAKRRKYKKMLNIKNRPLKWSDFYERNLRRYDGT</sequence>
<reference evidence="1" key="1">
    <citation type="journal article" date="2014" name="Front. Microbiol.">
        <title>High frequency of phylogenetically diverse reductive dehalogenase-homologous genes in deep subseafloor sedimentary metagenomes.</title>
        <authorList>
            <person name="Kawai M."/>
            <person name="Futagami T."/>
            <person name="Toyoda A."/>
            <person name="Takaki Y."/>
            <person name="Nishi S."/>
            <person name="Hori S."/>
            <person name="Arai W."/>
            <person name="Tsubouchi T."/>
            <person name="Morono Y."/>
            <person name="Uchiyama I."/>
            <person name="Ito T."/>
            <person name="Fujiyama A."/>
            <person name="Inagaki F."/>
            <person name="Takami H."/>
        </authorList>
    </citation>
    <scope>NUCLEOTIDE SEQUENCE</scope>
    <source>
        <strain evidence="1">Expedition CK06-06</strain>
    </source>
</reference>
<dbReference type="AlphaFoldDB" id="X1ERF8"/>
<dbReference type="InterPro" id="IPR029052">
    <property type="entry name" value="Metallo-depent_PP-like"/>
</dbReference>
<protein>
    <submittedName>
        <fullName evidence="1">Uncharacterized protein</fullName>
    </submittedName>
</protein>
<gene>
    <name evidence="1" type="ORF">S01H4_57956</name>
</gene>
<name>X1ERF8_9ZZZZ</name>
<organism evidence="1">
    <name type="scientific">marine sediment metagenome</name>
    <dbReference type="NCBI Taxonomy" id="412755"/>
    <lineage>
        <taxon>unclassified sequences</taxon>
        <taxon>metagenomes</taxon>
        <taxon>ecological metagenomes</taxon>
    </lineage>
</organism>
<feature type="non-terminal residue" evidence="1">
    <location>
        <position position="1"/>
    </location>
</feature>
<dbReference type="Gene3D" id="3.60.21.10">
    <property type="match status" value="1"/>
</dbReference>
<feature type="non-terminal residue" evidence="1">
    <location>
        <position position="224"/>
    </location>
</feature>
<proteinExistence type="predicted"/>
<evidence type="ECO:0000313" key="1">
    <source>
        <dbReference type="EMBL" id="GAH11228.1"/>
    </source>
</evidence>